<dbReference type="InterPro" id="IPR005119">
    <property type="entry name" value="LysR_subst-bd"/>
</dbReference>
<gene>
    <name evidence="6" type="ORF">ACJEBI_03170</name>
</gene>
<proteinExistence type="inferred from homology"/>
<evidence type="ECO:0000256" key="1">
    <source>
        <dbReference type="ARBA" id="ARBA00009437"/>
    </source>
</evidence>
<comment type="caution">
    <text evidence="6">The sequence shown here is derived from an EMBL/GenBank/DDBJ whole genome shotgun (WGS) entry which is preliminary data.</text>
</comment>
<evidence type="ECO:0000256" key="3">
    <source>
        <dbReference type="ARBA" id="ARBA00023125"/>
    </source>
</evidence>
<dbReference type="Pfam" id="PF03466">
    <property type="entry name" value="LysR_substrate"/>
    <property type="match status" value="1"/>
</dbReference>
<reference evidence="6 7" key="1">
    <citation type="submission" date="2024-11" db="EMBL/GenBank/DDBJ databases">
        <authorList>
            <person name="Lucas J.A."/>
        </authorList>
    </citation>
    <scope>NUCLEOTIDE SEQUENCE [LARGE SCALE GENOMIC DNA]</scope>
    <source>
        <strain evidence="6 7">Z 5.4</strain>
    </source>
</reference>
<evidence type="ECO:0000256" key="4">
    <source>
        <dbReference type="ARBA" id="ARBA00023163"/>
    </source>
</evidence>
<dbReference type="InterPro" id="IPR036390">
    <property type="entry name" value="WH_DNA-bd_sf"/>
</dbReference>
<keyword evidence="7" id="KW-1185">Reference proteome</keyword>
<dbReference type="Pfam" id="PF00126">
    <property type="entry name" value="HTH_1"/>
    <property type="match status" value="1"/>
</dbReference>
<dbReference type="Gene3D" id="1.10.10.10">
    <property type="entry name" value="Winged helix-like DNA-binding domain superfamily/Winged helix DNA-binding domain"/>
    <property type="match status" value="1"/>
</dbReference>
<comment type="similarity">
    <text evidence="1">Belongs to the LysR transcriptional regulatory family.</text>
</comment>
<dbReference type="RefSeq" id="WP_406579179.1">
    <property type="nucleotide sequence ID" value="NZ_JBJHQH010000002.1"/>
</dbReference>
<feature type="domain" description="HTH lysR-type" evidence="5">
    <location>
        <begin position="1"/>
        <end position="58"/>
    </location>
</feature>
<dbReference type="Gene3D" id="3.40.190.290">
    <property type="match status" value="1"/>
</dbReference>
<evidence type="ECO:0000313" key="7">
    <source>
        <dbReference type="Proteomes" id="UP001623041"/>
    </source>
</evidence>
<dbReference type="PRINTS" id="PR00039">
    <property type="entry name" value="HTHLYSR"/>
</dbReference>
<keyword evidence="3" id="KW-0238">DNA-binding</keyword>
<dbReference type="PROSITE" id="PS50931">
    <property type="entry name" value="HTH_LYSR"/>
    <property type="match status" value="1"/>
</dbReference>
<protein>
    <submittedName>
        <fullName evidence="6">LysR family transcriptional regulator</fullName>
    </submittedName>
</protein>
<dbReference type="SUPFAM" id="SSF53850">
    <property type="entry name" value="Periplasmic binding protein-like II"/>
    <property type="match status" value="1"/>
</dbReference>
<dbReference type="InterPro" id="IPR000847">
    <property type="entry name" value="LysR_HTH_N"/>
</dbReference>
<organism evidence="6 7">
    <name type="scientific">Bacillus salipaludis</name>
    <dbReference type="NCBI Taxonomy" id="2547811"/>
    <lineage>
        <taxon>Bacteria</taxon>
        <taxon>Bacillati</taxon>
        <taxon>Bacillota</taxon>
        <taxon>Bacilli</taxon>
        <taxon>Bacillales</taxon>
        <taxon>Bacillaceae</taxon>
        <taxon>Bacillus</taxon>
    </lineage>
</organism>
<dbReference type="PANTHER" id="PTHR30126:SF40">
    <property type="entry name" value="HTH-TYPE TRANSCRIPTIONAL REGULATOR GLTR"/>
    <property type="match status" value="1"/>
</dbReference>
<dbReference type="EMBL" id="JBJHQH010000002">
    <property type="protein sequence ID" value="MFK9090487.1"/>
    <property type="molecule type" value="Genomic_DNA"/>
</dbReference>
<evidence type="ECO:0000313" key="6">
    <source>
        <dbReference type="EMBL" id="MFK9090487.1"/>
    </source>
</evidence>
<accession>A0ABW8RCV4</accession>
<sequence length="304" mass="34675">MQIQQIEYIIEVAKTESISEAAQNLHVSAATISQSISNLEKEFGIRIFRRSRVGTKPTERGKVIIEKAYVIQNKILELELEVKSHSTIMDKELKIVGSPSTLFTFLPKAISLFKKKYPNTEITIEENQNVIKEMLTNENDLGFISVDEMTWIKSGNLNKNILHFDTLFQGRMFVCVYKDSPLAFKESIAPEELLDQTLLLHSITKPIYEDLLHQYGPIKMLFESTNTETILKSITSGIGISFLSEFTIKDDQRVLDGQIIPVPLVNYERSNLTCGFVRSKKRHFSPSARGLIQIIREQIKQGSY</sequence>
<dbReference type="CDD" id="cd05466">
    <property type="entry name" value="PBP2_LTTR_substrate"/>
    <property type="match status" value="1"/>
</dbReference>
<dbReference type="Proteomes" id="UP001623041">
    <property type="component" value="Unassembled WGS sequence"/>
</dbReference>
<evidence type="ECO:0000256" key="2">
    <source>
        <dbReference type="ARBA" id="ARBA00023015"/>
    </source>
</evidence>
<keyword evidence="2" id="KW-0805">Transcription regulation</keyword>
<dbReference type="PANTHER" id="PTHR30126">
    <property type="entry name" value="HTH-TYPE TRANSCRIPTIONAL REGULATOR"/>
    <property type="match status" value="1"/>
</dbReference>
<dbReference type="InterPro" id="IPR036388">
    <property type="entry name" value="WH-like_DNA-bd_sf"/>
</dbReference>
<dbReference type="SUPFAM" id="SSF46785">
    <property type="entry name" value="Winged helix' DNA-binding domain"/>
    <property type="match status" value="1"/>
</dbReference>
<evidence type="ECO:0000259" key="5">
    <source>
        <dbReference type="PROSITE" id="PS50931"/>
    </source>
</evidence>
<keyword evidence="4" id="KW-0804">Transcription</keyword>
<name>A0ABW8RCV4_9BACI</name>